<sequence length="405" mass="43471">MIKKKYDIGLEEALSKVLGTLERPSPVNLPVDEVCDLIAAEDLFAAADCPSATSSLKDGYAVVSKDIEEASKDDPVKLRVTGMSAAGDSTSGAVEPGSAIKVLTGARVPQGADAVISIEFTREQANQVLCLKNAEPGRNVLSRGTDVETGDLVVSKGEMLTPALTGFLAAGGVHQIPVFPSPRVAIVATGDEVVAPGGPLKPGQLYASNLVTLNSWLRHFGFPVKSRVVKDNPKEIRRTFTSMLSDADALLTSGGAWKSERDLTVRVLDEMGWELIFHRVRMGPGKAVAMGMLDEKPVFCLPGGPPSNEMAFLQLALPGLFQIAGRSPIPFGIKKVRLASEVGGDFTWTQFYQAILERRGEEWWGVPLKMKSRIQSQARAKALIKVPEGVDRIEAGDMIEVQVLP</sequence>
<dbReference type="NCBIfam" id="NF045515">
    <property type="entry name" value="Glp_gephyrin"/>
    <property type="match status" value="1"/>
</dbReference>
<dbReference type="EC" id="2.10.1.1" evidence="4"/>
<evidence type="ECO:0000256" key="1">
    <source>
        <dbReference type="ARBA" id="ARBA00002901"/>
    </source>
</evidence>
<keyword evidence="4" id="KW-0460">Magnesium</keyword>
<dbReference type="Gene3D" id="2.40.340.10">
    <property type="entry name" value="MoeA, C-terminal, domain IV"/>
    <property type="match status" value="1"/>
</dbReference>
<dbReference type="SUPFAM" id="SSF63882">
    <property type="entry name" value="MoeA N-terminal region -like"/>
    <property type="match status" value="1"/>
</dbReference>
<accession>A0A8J6T7A0</accession>
<comment type="cofactor">
    <cofactor evidence="4">
        <name>Mg(2+)</name>
        <dbReference type="ChEBI" id="CHEBI:18420"/>
    </cofactor>
</comment>
<reference evidence="6 7" key="1">
    <citation type="submission" date="2020-08" db="EMBL/GenBank/DDBJ databases">
        <title>Bridging the membrane lipid divide: bacteria of the FCB group superphylum have the potential to synthesize archaeal ether lipids.</title>
        <authorList>
            <person name="Villanueva L."/>
            <person name="Von Meijenfeldt F.A.B."/>
            <person name="Westbye A.B."/>
            <person name="Yadav S."/>
            <person name="Hopmans E.C."/>
            <person name="Dutilh B.E."/>
            <person name="Sinninghe Damste J.S."/>
        </authorList>
    </citation>
    <scope>NUCLEOTIDE SEQUENCE [LARGE SCALE GENOMIC DNA]</scope>
    <source>
        <strain evidence="6">NIOZ-UU27</strain>
    </source>
</reference>
<dbReference type="InterPro" id="IPR036425">
    <property type="entry name" value="MoaB/Mog-like_dom_sf"/>
</dbReference>
<dbReference type="GO" id="GO:0005829">
    <property type="term" value="C:cytosol"/>
    <property type="evidence" value="ECO:0007669"/>
    <property type="project" value="TreeGrafter"/>
</dbReference>
<comment type="caution">
    <text evidence="6">The sequence shown here is derived from an EMBL/GenBank/DDBJ whole genome shotgun (WGS) entry which is preliminary data.</text>
</comment>
<dbReference type="InterPro" id="IPR001453">
    <property type="entry name" value="MoaB/Mog_dom"/>
</dbReference>
<dbReference type="Proteomes" id="UP000650524">
    <property type="component" value="Unassembled WGS sequence"/>
</dbReference>
<dbReference type="SUPFAM" id="SSF53218">
    <property type="entry name" value="Molybdenum cofactor biosynthesis proteins"/>
    <property type="match status" value="1"/>
</dbReference>
<proteinExistence type="inferred from homology"/>
<dbReference type="Gene3D" id="3.90.105.10">
    <property type="entry name" value="Molybdopterin biosynthesis moea protein, domain 2"/>
    <property type="match status" value="1"/>
</dbReference>
<dbReference type="UniPathway" id="UPA00344"/>
<dbReference type="EMBL" id="JACNJD010000174">
    <property type="protein sequence ID" value="MBC8176904.1"/>
    <property type="molecule type" value="Genomic_DNA"/>
</dbReference>
<feature type="domain" description="MoaB/Mog" evidence="5">
    <location>
        <begin position="185"/>
        <end position="322"/>
    </location>
</feature>
<dbReference type="Pfam" id="PF03453">
    <property type="entry name" value="MoeA_N"/>
    <property type="match status" value="1"/>
</dbReference>
<evidence type="ECO:0000259" key="5">
    <source>
        <dbReference type="SMART" id="SM00852"/>
    </source>
</evidence>
<evidence type="ECO:0000256" key="3">
    <source>
        <dbReference type="ARBA" id="ARBA00047317"/>
    </source>
</evidence>
<evidence type="ECO:0000313" key="6">
    <source>
        <dbReference type="EMBL" id="MBC8176904.1"/>
    </source>
</evidence>
<dbReference type="Gene3D" id="3.40.980.10">
    <property type="entry name" value="MoaB/Mog-like domain"/>
    <property type="match status" value="1"/>
</dbReference>
<evidence type="ECO:0000256" key="2">
    <source>
        <dbReference type="ARBA" id="ARBA00010763"/>
    </source>
</evidence>
<dbReference type="GO" id="GO:0006777">
    <property type="term" value="P:Mo-molybdopterin cofactor biosynthetic process"/>
    <property type="evidence" value="ECO:0007669"/>
    <property type="project" value="UniProtKB-UniRule"/>
</dbReference>
<name>A0A8J6T7A0_9DELT</name>
<keyword evidence="4" id="KW-0808">Transferase</keyword>
<dbReference type="Pfam" id="PF00994">
    <property type="entry name" value="MoCF_biosynth"/>
    <property type="match status" value="1"/>
</dbReference>
<comment type="similarity">
    <text evidence="2 4">Belongs to the MoeA family.</text>
</comment>
<comment type="function">
    <text evidence="1 4">Catalyzes the insertion of molybdate into adenylated molybdopterin with the concomitant release of AMP.</text>
</comment>
<dbReference type="GO" id="GO:0046872">
    <property type="term" value="F:metal ion binding"/>
    <property type="evidence" value="ECO:0007669"/>
    <property type="project" value="UniProtKB-UniRule"/>
</dbReference>
<dbReference type="SMART" id="SM00852">
    <property type="entry name" value="MoCF_biosynth"/>
    <property type="match status" value="1"/>
</dbReference>
<dbReference type="InterPro" id="IPR036688">
    <property type="entry name" value="MoeA_C_domain_IV_sf"/>
</dbReference>
<dbReference type="GO" id="GO:0061599">
    <property type="term" value="F:molybdopterin molybdotransferase activity"/>
    <property type="evidence" value="ECO:0007669"/>
    <property type="project" value="UniProtKB-UniRule"/>
</dbReference>
<dbReference type="PANTHER" id="PTHR10192:SF5">
    <property type="entry name" value="GEPHYRIN"/>
    <property type="match status" value="1"/>
</dbReference>
<comment type="pathway">
    <text evidence="4">Cofactor biosynthesis; molybdopterin biosynthesis.</text>
</comment>
<evidence type="ECO:0000256" key="4">
    <source>
        <dbReference type="RuleBase" id="RU365090"/>
    </source>
</evidence>
<evidence type="ECO:0000313" key="7">
    <source>
        <dbReference type="Proteomes" id="UP000650524"/>
    </source>
</evidence>
<dbReference type="Gene3D" id="2.170.190.11">
    <property type="entry name" value="Molybdopterin biosynthesis moea protein, domain 3"/>
    <property type="match status" value="1"/>
</dbReference>
<dbReference type="NCBIfam" id="TIGR00177">
    <property type="entry name" value="molyb_syn"/>
    <property type="match status" value="1"/>
</dbReference>
<dbReference type="InterPro" id="IPR038987">
    <property type="entry name" value="MoeA-like"/>
</dbReference>
<dbReference type="PANTHER" id="PTHR10192">
    <property type="entry name" value="MOLYBDOPTERIN BIOSYNTHESIS PROTEIN"/>
    <property type="match status" value="1"/>
</dbReference>
<organism evidence="6 7">
    <name type="scientific">Candidatus Desulfacyla euxinica</name>
    <dbReference type="NCBI Taxonomy" id="2841693"/>
    <lineage>
        <taxon>Bacteria</taxon>
        <taxon>Deltaproteobacteria</taxon>
        <taxon>Candidatus Desulfacyla</taxon>
    </lineage>
</organism>
<keyword evidence="4" id="KW-0479">Metal-binding</keyword>
<dbReference type="AlphaFoldDB" id="A0A8J6T7A0"/>
<dbReference type="InterPro" id="IPR036135">
    <property type="entry name" value="MoeA_linker/N_sf"/>
</dbReference>
<keyword evidence="4" id="KW-0501">Molybdenum cofactor biosynthesis</keyword>
<dbReference type="CDD" id="cd00887">
    <property type="entry name" value="MoeA"/>
    <property type="match status" value="1"/>
</dbReference>
<dbReference type="InterPro" id="IPR005110">
    <property type="entry name" value="MoeA_linker/N"/>
</dbReference>
<keyword evidence="4" id="KW-0500">Molybdenum</keyword>
<protein>
    <recommendedName>
        <fullName evidence="4">Molybdopterin molybdenumtransferase</fullName>
        <ecNumber evidence="4">2.10.1.1</ecNumber>
    </recommendedName>
</protein>
<comment type="catalytic activity">
    <reaction evidence="3">
        <text>adenylyl-molybdopterin + molybdate = Mo-molybdopterin + AMP + H(+)</text>
        <dbReference type="Rhea" id="RHEA:35047"/>
        <dbReference type="ChEBI" id="CHEBI:15378"/>
        <dbReference type="ChEBI" id="CHEBI:36264"/>
        <dbReference type="ChEBI" id="CHEBI:62727"/>
        <dbReference type="ChEBI" id="CHEBI:71302"/>
        <dbReference type="ChEBI" id="CHEBI:456215"/>
        <dbReference type="EC" id="2.10.1.1"/>
    </reaction>
</comment>
<dbReference type="SUPFAM" id="SSF63867">
    <property type="entry name" value="MoeA C-terminal domain-like"/>
    <property type="match status" value="1"/>
</dbReference>
<gene>
    <name evidence="6" type="ORF">H8E19_05820</name>
</gene>